<organism evidence="2 3">
    <name type="scientific">Candidatus Gottesmanbacteria bacterium GW2011_GWC2_39_8</name>
    <dbReference type="NCBI Taxonomy" id="1618450"/>
    <lineage>
        <taxon>Bacteria</taxon>
        <taxon>Candidatus Gottesmaniibacteriota</taxon>
    </lineage>
</organism>
<dbReference type="Proteomes" id="UP000034539">
    <property type="component" value="Unassembled WGS sequence"/>
</dbReference>
<dbReference type="EMBL" id="LBXN01000060">
    <property type="protein sequence ID" value="KKR31804.1"/>
    <property type="molecule type" value="Genomic_DNA"/>
</dbReference>
<comment type="caution">
    <text evidence="2">The sequence shown here is derived from an EMBL/GenBank/DDBJ whole genome shotgun (WGS) entry which is preliminary data.</text>
</comment>
<proteinExistence type="predicted"/>
<protein>
    <submittedName>
        <fullName evidence="2">Uncharacterized protein</fullName>
    </submittedName>
</protein>
<gene>
    <name evidence="2" type="ORF">UT63_C0060G0012</name>
</gene>
<feature type="transmembrane region" description="Helical" evidence="1">
    <location>
        <begin position="6"/>
        <end position="27"/>
    </location>
</feature>
<evidence type="ECO:0000313" key="2">
    <source>
        <dbReference type="EMBL" id="KKR31804.1"/>
    </source>
</evidence>
<dbReference type="AlphaFoldDB" id="A0A0G0PUG2"/>
<sequence>MEAVDIFYYSLAFGVLVGTLILAYVIYEVSMILKMIRRTVADVHDAAHGVRAVKDGLKIGVLKLLLNILGGSKERR</sequence>
<evidence type="ECO:0000313" key="3">
    <source>
        <dbReference type="Proteomes" id="UP000034539"/>
    </source>
</evidence>
<keyword evidence="1" id="KW-1133">Transmembrane helix</keyword>
<keyword evidence="1" id="KW-0472">Membrane</keyword>
<keyword evidence="1" id="KW-0812">Transmembrane</keyword>
<accession>A0A0G0PUG2</accession>
<name>A0A0G0PUG2_9BACT</name>
<evidence type="ECO:0000256" key="1">
    <source>
        <dbReference type="SAM" id="Phobius"/>
    </source>
</evidence>
<reference evidence="2 3" key="1">
    <citation type="journal article" date="2015" name="Nature">
        <title>rRNA introns, odd ribosomes, and small enigmatic genomes across a large radiation of phyla.</title>
        <authorList>
            <person name="Brown C.T."/>
            <person name="Hug L.A."/>
            <person name="Thomas B.C."/>
            <person name="Sharon I."/>
            <person name="Castelle C.J."/>
            <person name="Singh A."/>
            <person name="Wilkins M.J."/>
            <person name="Williams K.H."/>
            <person name="Banfield J.F."/>
        </authorList>
    </citation>
    <scope>NUCLEOTIDE SEQUENCE [LARGE SCALE GENOMIC DNA]</scope>
</reference>